<protein>
    <submittedName>
        <fullName evidence="8">Ethylene-responsive transcription factor ERF071</fullName>
    </submittedName>
</protein>
<dbReference type="Proteomes" id="UP001140949">
    <property type="component" value="Unassembled WGS sequence"/>
</dbReference>
<dbReference type="InterPro" id="IPR001471">
    <property type="entry name" value="AP2/ERF_dom"/>
</dbReference>
<name>A0AAX6DRP4_IRIPA</name>
<reference evidence="8" key="2">
    <citation type="submission" date="2023-04" db="EMBL/GenBank/DDBJ databases">
        <authorList>
            <person name="Bruccoleri R.E."/>
            <person name="Oakeley E.J."/>
            <person name="Faust A.-M."/>
            <person name="Dessus-Babus S."/>
            <person name="Altorfer M."/>
            <person name="Burckhardt D."/>
            <person name="Oertli M."/>
            <person name="Naumann U."/>
            <person name="Petersen F."/>
            <person name="Wong J."/>
        </authorList>
    </citation>
    <scope>NUCLEOTIDE SEQUENCE</scope>
    <source>
        <strain evidence="8">GSM-AAB239-AS_SAM_17_03QT</strain>
        <tissue evidence="8">Leaf</tissue>
    </source>
</reference>
<dbReference type="SUPFAM" id="SSF54171">
    <property type="entry name" value="DNA-binding domain"/>
    <property type="match status" value="1"/>
</dbReference>
<dbReference type="GO" id="GO:0009873">
    <property type="term" value="P:ethylene-activated signaling pathway"/>
    <property type="evidence" value="ECO:0007669"/>
    <property type="project" value="InterPro"/>
</dbReference>
<dbReference type="GO" id="GO:0003700">
    <property type="term" value="F:DNA-binding transcription factor activity"/>
    <property type="evidence" value="ECO:0007669"/>
    <property type="project" value="InterPro"/>
</dbReference>
<gene>
    <name evidence="8" type="ORF">M6B38_232025</name>
</gene>
<comment type="caution">
    <text evidence="8">The sequence shown here is derived from an EMBL/GenBank/DDBJ whole genome shotgun (WGS) entry which is preliminary data.</text>
</comment>
<keyword evidence="2" id="KW-0805">Transcription regulation</keyword>
<evidence type="ECO:0000256" key="1">
    <source>
        <dbReference type="ARBA" id="ARBA00004123"/>
    </source>
</evidence>
<feature type="region of interest" description="Disordered" evidence="6">
    <location>
        <begin position="32"/>
        <end position="60"/>
    </location>
</feature>
<keyword evidence="9" id="KW-1185">Reference proteome</keyword>
<dbReference type="InterPro" id="IPR044808">
    <property type="entry name" value="ERF_plant"/>
</dbReference>
<sequence>MCGGSIISDFIAFKDSRKQLHQEHSYYFQTTEECESSTRKTKRPPAVDGGGAEVSSTAVVGRRRTGYRGIRRRPWGKWAAEIRDPRKGSRVWLGTYATAEEAARAYDAAAREIRGAKAKLNFPDGRPPSEPPAPKRRRAGADAAAVSEGSVSSSASALDVELREQISSLESLLGLEHEPAEELPVVGGTWADVGIWADDFVMDG</sequence>
<evidence type="ECO:0000313" key="8">
    <source>
        <dbReference type="EMBL" id="KAJ6794339.1"/>
    </source>
</evidence>
<evidence type="ECO:0000256" key="4">
    <source>
        <dbReference type="ARBA" id="ARBA00023163"/>
    </source>
</evidence>
<dbReference type="Pfam" id="PF00847">
    <property type="entry name" value="AP2"/>
    <property type="match status" value="1"/>
</dbReference>
<dbReference type="PRINTS" id="PR00367">
    <property type="entry name" value="ETHRSPELEMNT"/>
</dbReference>
<keyword evidence="5" id="KW-0539">Nucleus</keyword>
<dbReference type="PANTHER" id="PTHR31190:SF487">
    <property type="entry name" value="OS05G0361700 PROTEIN"/>
    <property type="match status" value="1"/>
</dbReference>
<evidence type="ECO:0000259" key="7">
    <source>
        <dbReference type="PROSITE" id="PS51032"/>
    </source>
</evidence>
<reference evidence="8" key="1">
    <citation type="journal article" date="2023" name="GigaByte">
        <title>Genome assembly of the bearded iris, Iris pallida Lam.</title>
        <authorList>
            <person name="Bruccoleri R.E."/>
            <person name="Oakeley E.J."/>
            <person name="Faust A.M.E."/>
            <person name="Altorfer M."/>
            <person name="Dessus-Babus S."/>
            <person name="Burckhardt D."/>
            <person name="Oertli M."/>
            <person name="Naumann U."/>
            <person name="Petersen F."/>
            <person name="Wong J."/>
        </authorList>
    </citation>
    <scope>NUCLEOTIDE SEQUENCE</scope>
    <source>
        <strain evidence="8">GSM-AAB239-AS_SAM_17_03QT</strain>
    </source>
</reference>
<dbReference type="FunFam" id="3.30.730.10:FF:000001">
    <property type="entry name" value="Ethylene-responsive transcription factor 2"/>
    <property type="match status" value="1"/>
</dbReference>
<dbReference type="PANTHER" id="PTHR31190">
    <property type="entry name" value="DNA-BINDING DOMAIN"/>
    <property type="match status" value="1"/>
</dbReference>
<dbReference type="InterPro" id="IPR016177">
    <property type="entry name" value="DNA-bd_dom_sf"/>
</dbReference>
<dbReference type="InterPro" id="IPR036955">
    <property type="entry name" value="AP2/ERF_dom_sf"/>
</dbReference>
<proteinExistence type="predicted"/>
<dbReference type="PROSITE" id="PS51032">
    <property type="entry name" value="AP2_ERF"/>
    <property type="match status" value="1"/>
</dbReference>
<dbReference type="GO" id="GO:0003677">
    <property type="term" value="F:DNA binding"/>
    <property type="evidence" value="ECO:0007669"/>
    <property type="project" value="UniProtKB-KW"/>
</dbReference>
<evidence type="ECO:0000256" key="2">
    <source>
        <dbReference type="ARBA" id="ARBA00023015"/>
    </source>
</evidence>
<feature type="compositionally biased region" description="Low complexity" evidence="6">
    <location>
        <begin position="141"/>
        <end position="150"/>
    </location>
</feature>
<keyword evidence="4" id="KW-0804">Transcription</keyword>
<dbReference type="Gene3D" id="3.30.730.10">
    <property type="entry name" value="AP2/ERF domain"/>
    <property type="match status" value="1"/>
</dbReference>
<dbReference type="GO" id="GO:0005634">
    <property type="term" value="C:nucleus"/>
    <property type="evidence" value="ECO:0007669"/>
    <property type="project" value="UniProtKB-SubCell"/>
</dbReference>
<organism evidence="8 9">
    <name type="scientific">Iris pallida</name>
    <name type="common">Sweet iris</name>
    <dbReference type="NCBI Taxonomy" id="29817"/>
    <lineage>
        <taxon>Eukaryota</taxon>
        <taxon>Viridiplantae</taxon>
        <taxon>Streptophyta</taxon>
        <taxon>Embryophyta</taxon>
        <taxon>Tracheophyta</taxon>
        <taxon>Spermatophyta</taxon>
        <taxon>Magnoliopsida</taxon>
        <taxon>Liliopsida</taxon>
        <taxon>Asparagales</taxon>
        <taxon>Iridaceae</taxon>
        <taxon>Iridoideae</taxon>
        <taxon>Irideae</taxon>
        <taxon>Iris</taxon>
    </lineage>
</organism>
<evidence type="ECO:0000256" key="6">
    <source>
        <dbReference type="SAM" id="MobiDB-lite"/>
    </source>
</evidence>
<evidence type="ECO:0000256" key="5">
    <source>
        <dbReference type="ARBA" id="ARBA00023242"/>
    </source>
</evidence>
<feature type="region of interest" description="Disordered" evidence="6">
    <location>
        <begin position="119"/>
        <end position="150"/>
    </location>
</feature>
<evidence type="ECO:0000313" key="9">
    <source>
        <dbReference type="Proteomes" id="UP001140949"/>
    </source>
</evidence>
<dbReference type="CDD" id="cd00018">
    <property type="entry name" value="AP2"/>
    <property type="match status" value="1"/>
</dbReference>
<evidence type="ECO:0000256" key="3">
    <source>
        <dbReference type="ARBA" id="ARBA00023125"/>
    </source>
</evidence>
<dbReference type="AlphaFoldDB" id="A0AAX6DRP4"/>
<keyword evidence="3" id="KW-0238">DNA-binding</keyword>
<dbReference type="SMART" id="SM00380">
    <property type="entry name" value="AP2"/>
    <property type="match status" value="1"/>
</dbReference>
<dbReference type="EMBL" id="JANAVB010042420">
    <property type="protein sequence ID" value="KAJ6794339.1"/>
    <property type="molecule type" value="Genomic_DNA"/>
</dbReference>
<feature type="domain" description="AP2/ERF" evidence="7">
    <location>
        <begin position="66"/>
        <end position="123"/>
    </location>
</feature>
<comment type="subcellular location">
    <subcellularLocation>
        <location evidence="1">Nucleus</location>
    </subcellularLocation>
</comment>
<accession>A0AAX6DRP4</accession>